<dbReference type="PROSITE" id="PS51257">
    <property type="entry name" value="PROKAR_LIPOPROTEIN"/>
    <property type="match status" value="1"/>
</dbReference>
<evidence type="ECO:0000313" key="3">
    <source>
        <dbReference type="EMBL" id="SUZ48727.1"/>
    </source>
</evidence>
<reference evidence="3" key="1">
    <citation type="submission" date="2018-05" db="EMBL/GenBank/DDBJ databases">
        <authorList>
            <person name="Lanie J.A."/>
            <person name="Ng W.-L."/>
            <person name="Kazmierczak K.M."/>
            <person name="Andrzejewski T.M."/>
            <person name="Davidsen T.M."/>
            <person name="Wayne K.J."/>
            <person name="Tettelin H."/>
            <person name="Glass J.I."/>
            <person name="Rusch D."/>
            <person name="Podicherti R."/>
            <person name="Tsui H.-C.T."/>
            <person name="Winkler M.E."/>
        </authorList>
    </citation>
    <scope>NUCLEOTIDE SEQUENCE</scope>
</reference>
<gene>
    <name evidence="3" type="ORF">METZ01_LOCUS1581</name>
</gene>
<evidence type="ECO:0000259" key="2">
    <source>
        <dbReference type="PROSITE" id="PS50059"/>
    </source>
</evidence>
<dbReference type="InterPro" id="IPR046357">
    <property type="entry name" value="PPIase_dom_sf"/>
</dbReference>
<dbReference type="EMBL" id="UINC01000082">
    <property type="protein sequence ID" value="SUZ48727.1"/>
    <property type="molecule type" value="Genomic_DNA"/>
</dbReference>
<dbReference type="InterPro" id="IPR018247">
    <property type="entry name" value="EF_Hand_1_Ca_BS"/>
</dbReference>
<protein>
    <recommendedName>
        <fullName evidence="2">PPIase FKBP-type domain-containing protein</fullName>
    </recommendedName>
</protein>
<dbReference type="PROSITE" id="PS50059">
    <property type="entry name" value="FKBP_PPIASE"/>
    <property type="match status" value="1"/>
</dbReference>
<sequence length="340" mass="38075">MRHINLIMRNFFQILFYSFFLISLIYSCSSDSNSDDEVAPPKDVGPQYIAENDSIIEFLKTHFYNYEDFENLPSNQKVELVIDTIDGDNSTKIALYDQVSTMSVNIEDENEDMVAHNLYYIINREGNGSNPTVADSIFVTYKGMLIGNSTFDSRKNPLWLDQTTVVRGFQEFTPLLKRGDIIINNNGTYSFDNFGIGMAIFPSGLGYFNNATSTIPAYSPLIFQINLHTLSVADHDADGVDSIYEDINNDHLFNNDDTDSDNIPNYRDYDDDGDGVLTPDDYDYDGDGFADDTDGDGTPNYLDDDDDGDGILTKDEYDVDGDGVADDTDGDGIPDYLDND</sequence>
<proteinExistence type="predicted"/>
<dbReference type="SUPFAM" id="SSF54534">
    <property type="entry name" value="FKBP-like"/>
    <property type="match status" value="1"/>
</dbReference>
<dbReference type="Gene3D" id="3.10.50.40">
    <property type="match status" value="1"/>
</dbReference>
<feature type="region of interest" description="Disordered" evidence="1">
    <location>
        <begin position="249"/>
        <end position="340"/>
    </location>
</feature>
<dbReference type="GO" id="GO:0003755">
    <property type="term" value="F:peptidyl-prolyl cis-trans isomerase activity"/>
    <property type="evidence" value="ECO:0007669"/>
    <property type="project" value="InterPro"/>
</dbReference>
<dbReference type="InterPro" id="IPR001179">
    <property type="entry name" value="PPIase_FKBP_dom"/>
</dbReference>
<accession>A0A381N2G9</accession>
<evidence type="ECO:0000256" key="1">
    <source>
        <dbReference type="SAM" id="MobiDB-lite"/>
    </source>
</evidence>
<feature type="domain" description="PPIase FKBP-type" evidence="2">
    <location>
        <begin position="134"/>
        <end position="231"/>
    </location>
</feature>
<dbReference type="PROSITE" id="PS00018">
    <property type="entry name" value="EF_HAND_1"/>
    <property type="match status" value="2"/>
</dbReference>
<organism evidence="3">
    <name type="scientific">marine metagenome</name>
    <dbReference type="NCBI Taxonomy" id="408172"/>
    <lineage>
        <taxon>unclassified sequences</taxon>
        <taxon>metagenomes</taxon>
        <taxon>ecological metagenomes</taxon>
    </lineage>
</organism>
<name>A0A381N2G9_9ZZZZ</name>
<feature type="compositionally biased region" description="Acidic residues" evidence="1">
    <location>
        <begin position="317"/>
        <end position="340"/>
    </location>
</feature>
<feature type="compositionally biased region" description="Acidic residues" evidence="1">
    <location>
        <begin position="269"/>
        <end position="295"/>
    </location>
</feature>
<dbReference type="AlphaFoldDB" id="A0A381N2G9"/>